<reference evidence="2 3" key="1">
    <citation type="submission" date="2015-10" db="EMBL/GenBank/DDBJ databases">
        <title>Full genome of DAOMC 229536 Phialocephala scopiformis, a fungal endophyte of spruce producing the potent anti-insectan compound rugulosin.</title>
        <authorList>
            <consortium name="DOE Joint Genome Institute"/>
            <person name="Walker A.K."/>
            <person name="Frasz S.L."/>
            <person name="Seifert K.A."/>
            <person name="Miller J.D."/>
            <person name="Mondo S.J."/>
            <person name="Labutti K."/>
            <person name="Lipzen A."/>
            <person name="Dockter R."/>
            <person name="Kennedy M."/>
            <person name="Grigoriev I.V."/>
            <person name="Spatafora J.W."/>
        </authorList>
    </citation>
    <scope>NUCLEOTIDE SEQUENCE [LARGE SCALE GENOMIC DNA]</scope>
    <source>
        <strain evidence="2 3">CBS 120377</strain>
    </source>
</reference>
<organism evidence="2 3">
    <name type="scientific">Mollisia scopiformis</name>
    <name type="common">Conifer needle endophyte fungus</name>
    <name type="synonym">Phialocephala scopiformis</name>
    <dbReference type="NCBI Taxonomy" id="149040"/>
    <lineage>
        <taxon>Eukaryota</taxon>
        <taxon>Fungi</taxon>
        <taxon>Dikarya</taxon>
        <taxon>Ascomycota</taxon>
        <taxon>Pezizomycotina</taxon>
        <taxon>Leotiomycetes</taxon>
        <taxon>Helotiales</taxon>
        <taxon>Mollisiaceae</taxon>
        <taxon>Mollisia</taxon>
    </lineage>
</organism>
<feature type="transmembrane region" description="Helical" evidence="1">
    <location>
        <begin position="386"/>
        <end position="419"/>
    </location>
</feature>
<sequence length="518" mass="58150">MATFENSNGTVQCNYTTTALFQDSVQTCNPYIAALQTCPQHPISQATRLQIVNQTAQCLPGAWNDVWAYNSDPSYLHNFTSVPPPTFPANTSCHYPDLVPILQQACSFDFGRVQLECNEAPDPNVIKNGQPYVDCQTEAMIQYWRCTQQKPFSEVTDCVIENAQKVNWVPPIEPYSGAMTCPDRTTYLASTGISIILVFVAVLFFTWLAPLILRKLKILFNMKLSGPPPQVWRREKKFTLRAYLVIKSLGTDVLVAYLTVLILRNAGLTSVVSTRAALVDSIFLIAVRPRVAPLTGFLGFWKGFSETGFADLVADAMLSWVAGTKIFHSYWKYINTPPSNPAAPAYDMRILGIGALMSCAPAFITLMFLFFTAASWTKNNKFSEMMAIYFMLLLAFVAFFCLLPFIAIIEVLSMLIMAIRRKRGHSSNPSKRSCWEIPLTISWWGFRDVFYPIILLMSLTINLGNWIFFVSYVKIAGDLFCPSGSRAVEALWIGLPVGITIVFAVFKKLTDPVEEWEM</sequence>
<feature type="transmembrane region" description="Helical" evidence="1">
    <location>
        <begin position="350"/>
        <end position="374"/>
    </location>
</feature>
<dbReference type="GeneID" id="28826067"/>
<accession>A0A132B5X2</accession>
<protein>
    <submittedName>
        <fullName evidence="2">Uncharacterized protein</fullName>
    </submittedName>
</protein>
<dbReference type="Proteomes" id="UP000070700">
    <property type="component" value="Unassembled WGS sequence"/>
</dbReference>
<keyword evidence="1" id="KW-0472">Membrane</keyword>
<dbReference type="RefSeq" id="XP_018062163.1">
    <property type="nucleotide sequence ID" value="XM_018216341.1"/>
</dbReference>
<dbReference type="InParanoid" id="A0A132B5X2"/>
<gene>
    <name evidence="2" type="ORF">LY89DRAFT_691505</name>
</gene>
<keyword evidence="3" id="KW-1185">Reference proteome</keyword>
<feature type="transmembrane region" description="Helical" evidence="1">
    <location>
        <begin position="449"/>
        <end position="475"/>
    </location>
</feature>
<dbReference type="OrthoDB" id="3562627at2759"/>
<keyword evidence="1" id="KW-0812">Transmembrane</keyword>
<evidence type="ECO:0000256" key="1">
    <source>
        <dbReference type="SAM" id="Phobius"/>
    </source>
</evidence>
<feature type="transmembrane region" description="Helical" evidence="1">
    <location>
        <begin position="487"/>
        <end position="506"/>
    </location>
</feature>
<evidence type="ECO:0000313" key="3">
    <source>
        <dbReference type="Proteomes" id="UP000070700"/>
    </source>
</evidence>
<name>A0A132B5X2_MOLSC</name>
<feature type="transmembrane region" description="Helical" evidence="1">
    <location>
        <begin position="187"/>
        <end position="213"/>
    </location>
</feature>
<dbReference type="KEGG" id="psco:LY89DRAFT_691505"/>
<dbReference type="EMBL" id="KQ947438">
    <property type="protein sequence ID" value="KUJ07808.1"/>
    <property type="molecule type" value="Genomic_DNA"/>
</dbReference>
<proteinExistence type="predicted"/>
<keyword evidence="1" id="KW-1133">Transmembrane helix</keyword>
<evidence type="ECO:0000313" key="2">
    <source>
        <dbReference type="EMBL" id="KUJ07808.1"/>
    </source>
</evidence>
<dbReference type="AlphaFoldDB" id="A0A132B5X2"/>